<evidence type="ECO:0000256" key="5">
    <source>
        <dbReference type="ARBA" id="ARBA00022583"/>
    </source>
</evidence>
<dbReference type="InterPro" id="IPR049883">
    <property type="entry name" value="NOTCH1_EGF-like"/>
</dbReference>
<dbReference type="InterPro" id="IPR036383">
    <property type="entry name" value="TSP1_rpt_sf"/>
</dbReference>
<dbReference type="Pfam" id="PF07645">
    <property type="entry name" value="EGF_CA"/>
    <property type="match status" value="13"/>
</dbReference>
<evidence type="ECO:0000256" key="13">
    <source>
        <dbReference type="ARBA" id="ARBA00023180"/>
    </source>
</evidence>
<keyword evidence="5" id="KW-0254">Endocytosis</keyword>
<feature type="domain" description="EGF-like" evidence="17">
    <location>
        <begin position="108"/>
        <end position="143"/>
    </location>
</feature>
<dbReference type="InterPro" id="IPR000742">
    <property type="entry name" value="EGF"/>
</dbReference>
<evidence type="ECO:0000256" key="7">
    <source>
        <dbReference type="ARBA" id="ARBA00022729"/>
    </source>
</evidence>
<dbReference type="SUPFAM" id="SSF57184">
    <property type="entry name" value="Growth factor receptor domain"/>
    <property type="match status" value="6"/>
</dbReference>
<reference evidence="18 19" key="1">
    <citation type="submission" date="2020-08" db="EMBL/GenBank/DDBJ databases">
        <authorList>
            <person name="Hejnol A."/>
        </authorList>
    </citation>
    <scope>NUCLEOTIDE SEQUENCE [LARGE SCALE GENOMIC DNA]</scope>
</reference>
<dbReference type="FunFam" id="2.10.25.10:FF:000038">
    <property type="entry name" value="Fibrillin 2"/>
    <property type="match status" value="2"/>
</dbReference>
<keyword evidence="3" id="KW-0964">Secreted</keyword>
<dbReference type="GO" id="GO:0006897">
    <property type="term" value="P:endocytosis"/>
    <property type="evidence" value="ECO:0007669"/>
    <property type="project" value="UniProtKB-KW"/>
</dbReference>
<keyword evidence="13" id="KW-0325">Glycoprotein</keyword>
<keyword evidence="12" id="KW-0675">Receptor</keyword>
<dbReference type="GO" id="GO:0005576">
    <property type="term" value="C:extracellular region"/>
    <property type="evidence" value="ECO:0007669"/>
    <property type="project" value="UniProtKB-SubCell"/>
</dbReference>
<dbReference type="PROSITE" id="PS00010">
    <property type="entry name" value="ASX_HYDROXYL"/>
    <property type="match status" value="11"/>
</dbReference>
<evidence type="ECO:0000256" key="8">
    <source>
        <dbReference type="ARBA" id="ARBA00022737"/>
    </source>
</evidence>
<keyword evidence="4 14" id="KW-0245">EGF-like domain</keyword>
<keyword evidence="11 14" id="KW-1015">Disulfide bond</keyword>
<dbReference type="InterPro" id="IPR000884">
    <property type="entry name" value="TSP1_rpt"/>
</dbReference>
<dbReference type="Proteomes" id="UP000549394">
    <property type="component" value="Unassembled WGS sequence"/>
</dbReference>
<dbReference type="PROSITE" id="PS01187">
    <property type="entry name" value="EGF_CA"/>
    <property type="match status" value="6"/>
</dbReference>
<gene>
    <name evidence="18" type="ORF">DGYR_LOCUS2019</name>
</gene>
<dbReference type="InterPro" id="IPR026823">
    <property type="entry name" value="cEGF"/>
</dbReference>
<name>A0A7I8VAR6_9ANNE</name>
<keyword evidence="8" id="KW-0677">Repeat</keyword>
<dbReference type="SUPFAM" id="SSF57196">
    <property type="entry name" value="EGF/Laminin"/>
    <property type="match status" value="3"/>
</dbReference>
<dbReference type="OrthoDB" id="10045365at2759"/>
<evidence type="ECO:0000313" key="19">
    <source>
        <dbReference type="Proteomes" id="UP000549394"/>
    </source>
</evidence>
<dbReference type="GO" id="GO:0005509">
    <property type="term" value="F:calcium ion binding"/>
    <property type="evidence" value="ECO:0007669"/>
    <property type="project" value="InterPro"/>
</dbReference>
<dbReference type="Pfam" id="PF00090">
    <property type="entry name" value="TSP_1"/>
    <property type="match status" value="3"/>
</dbReference>
<feature type="domain" description="EGF-like" evidence="17">
    <location>
        <begin position="900"/>
        <end position="938"/>
    </location>
</feature>
<feature type="domain" description="EGF-like" evidence="17">
    <location>
        <begin position="272"/>
        <end position="312"/>
    </location>
</feature>
<feature type="domain" description="EGF-like" evidence="17">
    <location>
        <begin position="1062"/>
        <end position="1098"/>
    </location>
</feature>
<dbReference type="SMART" id="SM00179">
    <property type="entry name" value="EGF_CA"/>
    <property type="match status" value="17"/>
</dbReference>
<dbReference type="GO" id="GO:0071944">
    <property type="term" value="C:cell periphery"/>
    <property type="evidence" value="ECO:0007669"/>
    <property type="project" value="UniProtKB-ARBA"/>
</dbReference>
<feature type="disulfide bond" evidence="14">
    <location>
        <begin position="866"/>
        <end position="876"/>
    </location>
</feature>
<feature type="domain" description="EGF-like" evidence="17">
    <location>
        <begin position="862"/>
        <end position="899"/>
    </location>
</feature>
<evidence type="ECO:0000256" key="3">
    <source>
        <dbReference type="ARBA" id="ARBA00022525"/>
    </source>
</evidence>
<keyword evidence="6 15" id="KW-0812">Transmembrane</keyword>
<dbReference type="FunFam" id="2.10.25.10:FF:000009">
    <property type="entry name" value="Low-density lipoprotein receptor isoform 1"/>
    <property type="match status" value="1"/>
</dbReference>
<keyword evidence="7 16" id="KW-0732">Signal</keyword>
<evidence type="ECO:0000256" key="6">
    <source>
        <dbReference type="ARBA" id="ARBA00022692"/>
    </source>
</evidence>
<dbReference type="InterPro" id="IPR009030">
    <property type="entry name" value="Growth_fac_rcpt_cys_sf"/>
</dbReference>
<evidence type="ECO:0000256" key="10">
    <source>
        <dbReference type="ARBA" id="ARBA00023136"/>
    </source>
</evidence>
<evidence type="ECO:0000259" key="17">
    <source>
        <dbReference type="PROSITE" id="PS50026"/>
    </source>
</evidence>
<dbReference type="InterPro" id="IPR018097">
    <property type="entry name" value="EGF_Ca-bd_CS"/>
</dbReference>
<dbReference type="FunFam" id="2.10.25.10:FF:000010">
    <property type="entry name" value="Pro-epidermal growth factor"/>
    <property type="match status" value="1"/>
</dbReference>
<dbReference type="CDD" id="cd00054">
    <property type="entry name" value="EGF_CA"/>
    <property type="match status" value="3"/>
</dbReference>
<dbReference type="Gene3D" id="2.10.25.10">
    <property type="entry name" value="Laminin"/>
    <property type="match status" value="16"/>
</dbReference>
<feature type="domain" description="EGF-like" evidence="17">
    <location>
        <begin position="508"/>
        <end position="546"/>
    </location>
</feature>
<dbReference type="Gene3D" id="2.20.100.10">
    <property type="entry name" value="Thrombospondin type-1 (TSP1) repeat"/>
    <property type="match status" value="3"/>
</dbReference>
<dbReference type="PANTHER" id="PTHR47333">
    <property type="entry name" value="VON WILLEBRAND FACTOR C AND EGF DOMAIN-CONTAINING PROTEIN"/>
    <property type="match status" value="1"/>
</dbReference>
<keyword evidence="9 15" id="KW-1133">Transmembrane helix</keyword>
<feature type="signal peptide" evidence="16">
    <location>
        <begin position="1"/>
        <end position="21"/>
    </location>
</feature>
<feature type="transmembrane region" description="Helical" evidence="15">
    <location>
        <begin position="371"/>
        <end position="395"/>
    </location>
</feature>
<comment type="subcellular location">
    <subcellularLocation>
        <location evidence="1">Membrane</location>
        <topology evidence="1">Single-pass type I membrane protein</topology>
    </subcellularLocation>
    <subcellularLocation>
        <location evidence="2">Secreted</location>
    </subcellularLocation>
</comment>
<dbReference type="SMART" id="SM00209">
    <property type="entry name" value="TSP1"/>
    <property type="match status" value="3"/>
</dbReference>
<feature type="transmembrane region" description="Helical" evidence="15">
    <location>
        <begin position="1117"/>
        <end position="1136"/>
    </location>
</feature>
<protein>
    <submittedName>
        <fullName evidence="18">DgyrCDS2169</fullName>
    </submittedName>
</protein>
<proteinExistence type="predicted"/>
<accession>A0A7I8VAR6</accession>
<evidence type="ECO:0000256" key="12">
    <source>
        <dbReference type="ARBA" id="ARBA00023170"/>
    </source>
</evidence>
<keyword evidence="10 15" id="KW-0472">Membrane</keyword>
<feature type="disulfide bond" evidence="14">
    <location>
        <begin position="112"/>
        <end position="122"/>
    </location>
</feature>
<dbReference type="AlphaFoldDB" id="A0A7I8VAR6"/>
<feature type="domain" description="EGF-like" evidence="17">
    <location>
        <begin position="230"/>
        <end position="267"/>
    </location>
</feature>
<dbReference type="InterPro" id="IPR000152">
    <property type="entry name" value="EGF-type_Asp/Asn_hydroxyl_site"/>
</dbReference>
<dbReference type="PROSITE" id="PS01186">
    <property type="entry name" value="EGF_2"/>
    <property type="match status" value="7"/>
</dbReference>
<dbReference type="PROSITE" id="PS50026">
    <property type="entry name" value="EGF_3"/>
    <property type="match status" value="8"/>
</dbReference>
<evidence type="ECO:0000256" key="4">
    <source>
        <dbReference type="ARBA" id="ARBA00022536"/>
    </source>
</evidence>
<comment type="caution">
    <text evidence="14">Lacks conserved residue(s) required for the propagation of feature annotation.</text>
</comment>
<dbReference type="GO" id="GO:0016020">
    <property type="term" value="C:membrane"/>
    <property type="evidence" value="ECO:0007669"/>
    <property type="project" value="UniProtKB-SubCell"/>
</dbReference>
<sequence>MKNTLVIFLFYEIFFIISKKAKLNQQCNVARCKIEEWSTWSACSVACGEAGVKSRTRQIYVQTGCLNDICSEERYETVPCNGYCRNYNWTNGNCDCDSGWTGRCCNIDIDECLQDNMCHHICRNTRGSYICVCNSGFEMTSTGSCIDIDECLSNPCSHTCKNLNGTFICNCPEGYILDSDERNCFPNNTIQKCPANNTCDQNCINKENGTYQCTCKPGFFQDGKSTNCSDIDECLNKTLNECQQKCINLPGSYQCECEEGYESVNNSKSCFDIDECNRKISNCSHLCNNIKGSYECSCPKGFRLKNDGINCEDVDECKDVNGGCTDNCINVIGSYFCSCANSSFLYLNSTCSNSGTETPKANKENSTKLEAYFIVILCFIIFIGVGICFISIICYKRKKMPDSNRQSPTSAPPPDYTLSTISSPSNIPIGENPPCEWSSWTLCSQPCGVQGTTNRTRRIIQKPKCGGYPCKDTTYQEKPCNIDCGKGILKNETCECPTGWKGPCCNKDIDECKEPNNCSQICVNTPGSYECECRSGYKKIDFYTCSDIDECFEKKCSQNCTNTIGSFNCSCTPPSILLSDETSCSECKVDHMCSQHCIAGRHNYHCKCFNGYLQSLRNPHNCLDFNECRHRDLNKCSQICINTPGAYKCECKPGYLSKNEGRQCIDINECESLNVHCSYYCNNTPGSYFCHCPNGLKLNSINKEDCEDINECEDNNGGCSSACINTFGSYFCTCEENYYMTEENECKTSCDKMLSISHACKLLFCHYFLLFVEGLRKTGQCEVQHCKVEEWSSWSQCSTVCNNEGNTTRVRKVSVEAFCGGTVCPPLREVRPCQSLCIHGNIEEEGFCKCNPGWMGNCCHIDIDECNKTTTCKYICKNTEGSYQCLCPSGHKTVGNECIDIDECSLDMCDQRCKNSIGSFTCSCEEGYKLTEDLVHCEEVNDCSIDNKCHQLCIKDENNDDKCLCRYGFYYSSIKQKCYDIDECLANDKVCDHNCTNTAGSFICKCNEGYKTINKGRTCQDIDECKEFVTNCPFFCENTPGSYKCSCPVGFQLDPFTSRCQDIDECQTESHGCGDSCINTHGSFRCTCKDGFSAVNGTCKEDKKLPVDENSELDLKYIISIVVSVCIFLFLILLIYKLGKRHGRRNKNGAKIRRNMKRKRTVSVKIGRRERNKEGIKEIDENQIGYLKIVSLQQSLPPVPPLPLEQPVPSEANITRTNTIKVVFEKDDN</sequence>
<evidence type="ECO:0000313" key="18">
    <source>
        <dbReference type="EMBL" id="CAD5112964.1"/>
    </source>
</evidence>
<dbReference type="Pfam" id="PF12662">
    <property type="entry name" value="cEGF"/>
    <property type="match status" value="1"/>
</dbReference>
<evidence type="ECO:0000256" key="16">
    <source>
        <dbReference type="SAM" id="SignalP"/>
    </source>
</evidence>
<dbReference type="SMART" id="SM00181">
    <property type="entry name" value="EGF"/>
    <property type="match status" value="20"/>
</dbReference>
<evidence type="ECO:0000256" key="14">
    <source>
        <dbReference type="PROSITE-ProRule" id="PRU00076"/>
    </source>
</evidence>
<feature type="domain" description="EGF-like" evidence="17">
    <location>
        <begin position="147"/>
        <end position="181"/>
    </location>
</feature>
<dbReference type="InterPro" id="IPR052080">
    <property type="entry name" value="vWF_C/EGF_Fibrillin"/>
</dbReference>
<feature type="disulfide bond" evidence="14">
    <location>
        <begin position="512"/>
        <end position="522"/>
    </location>
</feature>
<dbReference type="InterPro" id="IPR001881">
    <property type="entry name" value="EGF-like_Ca-bd_dom"/>
</dbReference>
<dbReference type="FunFam" id="2.10.25.10:FF:000005">
    <property type="entry name" value="Fibrillin 2"/>
    <property type="match status" value="3"/>
</dbReference>
<feature type="chain" id="PRO_5029718303" evidence="16">
    <location>
        <begin position="22"/>
        <end position="1229"/>
    </location>
</feature>
<evidence type="ECO:0000256" key="11">
    <source>
        <dbReference type="ARBA" id="ARBA00023157"/>
    </source>
</evidence>
<evidence type="ECO:0000256" key="15">
    <source>
        <dbReference type="SAM" id="Phobius"/>
    </source>
</evidence>
<evidence type="ECO:0000256" key="9">
    <source>
        <dbReference type="ARBA" id="ARBA00022989"/>
    </source>
</evidence>
<dbReference type="PROSITE" id="PS50092">
    <property type="entry name" value="TSP1"/>
    <property type="match status" value="3"/>
</dbReference>
<keyword evidence="19" id="KW-1185">Reference proteome</keyword>
<dbReference type="EMBL" id="CAJFCJ010000003">
    <property type="protein sequence ID" value="CAD5112964.1"/>
    <property type="molecule type" value="Genomic_DNA"/>
</dbReference>
<dbReference type="PANTHER" id="PTHR47333:SF4">
    <property type="entry name" value="EGF-LIKE DOMAIN-CONTAINING PROTEIN"/>
    <property type="match status" value="1"/>
</dbReference>
<comment type="caution">
    <text evidence="18">The sequence shown here is derived from an EMBL/GenBank/DDBJ whole genome shotgun (WGS) entry which is preliminary data.</text>
</comment>
<evidence type="ECO:0000256" key="2">
    <source>
        <dbReference type="ARBA" id="ARBA00004613"/>
    </source>
</evidence>
<organism evidence="18 19">
    <name type="scientific">Dimorphilus gyrociliatus</name>
    <dbReference type="NCBI Taxonomy" id="2664684"/>
    <lineage>
        <taxon>Eukaryota</taxon>
        <taxon>Metazoa</taxon>
        <taxon>Spiralia</taxon>
        <taxon>Lophotrochozoa</taxon>
        <taxon>Annelida</taxon>
        <taxon>Polychaeta</taxon>
        <taxon>Polychaeta incertae sedis</taxon>
        <taxon>Dinophilidae</taxon>
        <taxon>Dimorphilus</taxon>
    </lineage>
</organism>
<dbReference type="SUPFAM" id="SSF82895">
    <property type="entry name" value="TSP-1 type 1 repeat"/>
    <property type="match status" value="3"/>
</dbReference>
<evidence type="ECO:0000256" key="1">
    <source>
        <dbReference type="ARBA" id="ARBA00004479"/>
    </source>
</evidence>